<feature type="compositionally biased region" description="Basic and acidic residues" evidence="8">
    <location>
        <begin position="148"/>
        <end position="161"/>
    </location>
</feature>
<keyword evidence="4 7" id="KW-0863">Zinc-finger</keyword>
<feature type="domain" description="C2H2-type" evidence="9">
    <location>
        <begin position="116"/>
        <end position="145"/>
    </location>
</feature>
<reference evidence="10 11" key="1">
    <citation type="submission" date="2024-09" db="EMBL/GenBank/DDBJ databases">
        <title>Rethinking Asexuality: The Enigmatic Case of Functional Sexual Genes in Lepraria (Stereocaulaceae).</title>
        <authorList>
            <person name="Doellman M."/>
            <person name="Sun Y."/>
            <person name="Barcenas-Pena A."/>
            <person name="Lumbsch H.T."/>
            <person name="Grewe F."/>
        </authorList>
    </citation>
    <scope>NUCLEOTIDE SEQUENCE [LARGE SCALE GENOMIC DNA]</scope>
    <source>
        <strain evidence="10 11">Mercado 3170</strain>
    </source>
</reference>
<feature type="domain" description="C2H2-type" evidence="9">
    <location>
        <begin position="86"/>
        <end position="115"/>
    </location>
</feature>
<feature type="compositionally biased region" description="Basic and acidic residues" evidence="8">
    <location>
        <begin position="37"/>
        <end position="64"/>
    </location>
</feature>
<feature type="region of interest" description="Disordered" evidence="8">
    <location>
        <begin position="138"/>
        <end position="191"/>
    </location>
</feature>
<feature type="region of interest" description="Disordered" evidence="8">
    <location>
        <begin position="205"/>
        <end position="334"/>
    </location>
</feature>
<name>A0ABR4AMK4_9LECA</name>
<evidence type="ECO:0000256" key="6">
    <source>
        <dbReference type="ARBA" id="ARBA00023242"/>
    </source>
</evidence>
<evidence type="ECO:0000256" key="1">
    <source>
        <dbReference type="ARBA" id="ARBA00004123"/>
    </source>
</evidence>
<keyword evidence="6" id="KW-0539">Nucleus</keyword>
<feature type="compositionally biased region" description="Polar residues" evidence="8">
    <location>
        <begin position="724"/>
        <end position="733"/>
    </location>
</feature>
<dbReference type="InterPro" id="IPR007219">
    <property type="entry name" value="XnlR_reg_dom"/>
</dbReference>
<keyword evidence="5" id="KW-0862">Zinc</keyword>
<keyword evidence="3" id="KW-0677">Repeat</keyword>
<evidence type="ECO:0000256" key="5">
    <source>
        <dbReference type="ARBA" id="ARBA00022833"/>
    </source>
</evidence>
<sequence>MSPPLASRNAVVTVKSETSYHSPPSSLSDGTSQPDNEDSRGRRQDRDRSTTAKAEGDSGDDKTNGGDTGGKPRKRKRSRKGLEKNFPCPHQGCGKSYSRAEHLYRHQLNHSPKTIYVCDFPNCERRFVRQDLCTRHRERHTARGSHLQRKENNIHDIDDRPPLAAAVDDQQDQTDAGFRSSTGTHAPNTHPSAIASTIASATYMKGHDPRSMPLQSPIAGRMPEAYQPSSTSTTPSGSHIKSPQSANTVAGSDYGPQMPSIKRSNSDDQYYSGNDGGYDQSTVRNLSTSNYNPSARTSSFGSYKPTLPQKNLYPDSRMPPRSNTHITTNPVNYRPPPTSTYNGHSAHNSITQPQMQPNLGNGGAYAPTQNFPPIPPLPPPVISPMPQMSHQSSQIGVYSNSSTPLTPVDTNANFDMYGSSGLDPNFVDQNGNPYTMPMFGGDGYARSPFAMAEDFTAWLFSEQNLQPSSPGGLRHGSMSVGATAFMDDSSPMARGIYGVGNDPFSVPGAQPMPQQNPMAVNTILDPALPQIHVSEEKRQDIIDLIRTRFTDRAPVKKHKEAFLDHGDPESDDHVMSLRSMQTYIGSYWYHFHPQMPILHRPTFSADNTQDLLLIAVIAIGASCLDKMHGPDVTEAGSELSNFLAWHLRGEIFKHVDFLPPAKLWVFQTLLLLEIYEKMYSTRVLHERAHIHHGTTLTLMRRGSSLIGRSALDSPPSTKDETPAGSISNGNQAAATHTPEQWWNHWITNEATRRVAFAAFIIDSIHATMFGHSAIMVAHEMKLQLPCDESLWSATSSAEVGRIEASLQAQGIKPMTFFDGLKNTLKNKPVRTNSFGRTAIMAGLLSVSWHMNQRDVQVHHLGALKALGGKDIWRGPLTKAFDSWKGDFDQSIGKTSIPQSMPYPSGKLDDDNIFESRTVLHHLAHMAMHVDVVSCQIFAKAGRLLGRTTLPSDYAIAQKRIRENWAPRASARHATFYALKFLAQVLLTDNPLSYHNNNTEVLSTYSARDDFLLNRPWVLYFAALIVWSYGYALDGPVRTVPRLNTPQEQTADMRAFLTRVGGIQAPLELEHIKDRNACLGMLYVLQGFFEKCRWELLHEAARLLGNCIDMLKAPG</sequence>
<evidence type="ECO:0000256" key="8">
    <source>
        <dbReference type="SAM" id="MobiDB-lite"/>
    </source>
</evidence>
<comment type="subcellular location">
    <subcellularLocation>
        <location evidence="1">Nucleus</location>
    </subcellularLocation>
</comment>
<dbReference type="SMART" id="SM00355">
    <property type="entry name" value="ZnF_C2H2"/>
    <property type="match status" value="2"/>
</dbReference>
<feature type="compositionally biased region" description="Polar residues" evidence="8">
    <location>
        <begin position="321"/>
        <end position="331"/>
    </location>
</feature>
<feature type="compositionally biased region" description="Polar residues" evidence="8">
    <location>
        <begin position="179"/>
        <end position="191"/>
    </location>
</feature>
<evidence type="ECO:0000256" key="3">
    <source>
        <dbReference type="ARBA" id="ARBA00022737"/>
    </source>
</evidence>
<dbReference type="PANTHER" id="PTHR40626:SF11">
    <property type="entry name" value="ZINC FINGER PROTEIN YPR022C"/>
    <property type="match status" value="1"/>
</dbReference>
<feature type="compositionally biased region" description="Polar residues" evidence="8">
    <location>
        <begin position="279"/>
        <end position="301"/>
    </location>
</feature>
<dbReference type="InterPro" id="IPR013087">
    <property type="entry name" value="Znf_C2H2_type"/>
</dbReference>
<feature type="compositionally biased region" description="Low complexity" evidence="8">
    <location>
        <begin position="228"/>
        <end position="238"/>
    </location>
</feature>
<evidence type="ECO:0000256" key="7">
    <source>
        <dbReference type="PROSITE-ProRule" id="PRU00042"/>
    </source>
</evidence>
<feature type="compositionally biased region" description="Polar residues" evidence="8">
    <location>
        <begin position="239"/>
        <end position="250"/>
    </location>
</feature>
<keyword evidence="11" id="KW-1185">Reference proteome</keyword>
<feature type="region of interest" description="Disordered" evidence="8">
    <location>
        <begin position="1"/>
        <end position="94"/>
    </location>
</feature>
<dbReference type="Pfam" id="PF04082">
    <property type="entry name" value="Fungal_trans"/>
    <property type="match status" value="1"/>
</dbReference>
<feature type="compositionally biased region" description="Polar residues" evidence="8">
    <location>
        <begin position="15"/>
        <end position="34"/>
    </location>
</feature>
<feature type="compositionally biased region" description="Basic residues" evidence="8">
    <location>
        <begin position="138"/>
        <end position="147"/>
    </location>
</feature>
<dbReference type="Gene3D" id="3.30.160.60">
    <property type="entry name" value="Classic Zinc Finger"/>
    <property type="match status" value="2"/>
</dbReference>
<protein>
    <recommendedName>
        <fullName evidence="9">C2H2-type domain-containing protein</fullName>
    </recommendedName>
</protein>
<dbReference type="PROSITE" id="PS50157">
    <property type="entry name" value="ZINC_FINGER_C2H2_2"/>
    <property type="match status" value="2"/>
</dbReference>
<evidence type="ECO:0000313" key="10">
    <source>
        <dbReference type="EMBL" id="KAL2046970.1"/>
    </source>
</evidence>
<evidence type="ECO:0000256" key="4">
    <source>
        <dbReference type="ARBA" id="ARBA00022771"/>
    </source>
</evidence>
<dbReference type="CDD" id="cd12148">
    <property type="entry name" value="fungal_TF_MHR"/>
    <property type="match status" value="1"/>
</dbReference>
<keyword evidence="2" id="KW-0479">Metal-binding</keyword>
<evidence type="ECO:0000256" key="2">
    <source>
        <dbReference type="ARBA" id="ARBA00022723"/>
    </source>
</evidence>
<feature type="compositionally biased region" description="Low complexity" evidence="8">
    <location>
        <begin position="164"/>
        <end position="176"/>
    </location>
</feature>
<dbReference type="InterPro" id="IPR051059">
    <property type="entry name" value="VerF-like"/>
</dbReference>
<dbReference type="PROSITE" id="PS00028">
    <property type="entry name" value="ZINC_FINGER_C2H2_1"/>
    <property type="match status" value="2"/>
</dbReference>
<evidence type="ECO:0000313" key="11">
    <source>
        <dbReference type="Proteomes" id="UP001590950"/>
    </source>
</evidence>
<feature type="region of interest" description="Disordered" evidence="8">
    <location>
        <begin position="707"/>
        <end position="733"/>
    </location>
</feature>
<dbReference type="Proteomes" id="UP001590950">
    <property type="component" value="Unassembled WGS sequence"/>
</dbReference>
<proteinExistence type="predicted"/>
<accession>A0ABR4AMK4</accession>
<organism evidence="10 11">
    <name type="scientific">Stereocaulon virgatum</name>
    <dbReference type="NCBI Taxonomy" id="373712"/>
    <lineage>
        <taxon>Eukaryota</taxon>
        <taxon>Fungi</taxon>
        <taxon>Dikarya</taxon>
        <taxon>Ascomycota</taxon>
        <taxon>Pezizomycotina</taxon>
        <taxon>Lecanoromycetes</taxon>
        <taxon>OSLEUM clade</taxon>
        <taxon>Lecanoromycetidae</taxon>
        <taxon>Lecanorales</taxon>
        <taxon>Lecanorineae</taxon>
        <taxon>Stereocaulaceae</taxon>
        <taxon>Stereocaulon</taxon>
    </lineage>
</organism>
<comment type="caution">
    <text evidence="10">The sequence shown here is derived from an EMBL/GenBank/DDBJ whole genome shotgun (WGS) entry which is preliminary data.</text>
</comment>
<dbReference type="InterPro" id="IPR036236">
    <property type="entry name" value="Znf_C2H2_sf"/>
</dbReference>
<dbReference type="EMBL" id="JBEFKJ010000003">
    <property type="protein sequence ID" value="KAL2046970.1"/>
    <property type="molecule type" value="Genomic_DNA"/>
</dbReference>
<evidence type="ECO:0000259" key="9">
    <source>
        <dbReference type="PROSITE" id="PS50157"/>
    </source>
</evidence>
<dbReference type="PANTHER" id="PTHR40626">
    <property type="entry name" value="MIP31509P"/>
    <property type="match status" value="1"/>
</dbReference>
<gene>
    <name evidence="10" type="ORF">N7G274_000988</name>
</gene>
<dbReference type="SUPFAM" id="SSF57667">
    <property type="entry name" value="beta-beta-alpha zinc fingers"/>
    <property type="match status" value="1"/>
</dbReference>